<feature type="region of interest" description="Disordered" evidence="1">
    <location>
        <begin position="202"/>
        <end position="221"/>
    </location>
</feature>
<gene>
    <name evidence="2" type="ORF">HZF10_11710</name>
</gene>
<comment type="caution">
    <text evidence="2">The sequence shown here is derived from an EMBL/GenBank/DDBJ whole genome shotgun (WGS) entry which is preliminary data.</text>
</comment>
<dbReference type="SUPFAM" id="SSF47240">
    <property type="entry name" value="Ferritin-like"/>
    <property type="match status" value="1"/>
</dbReference>
<proteinExistence type="predicted"/>
<name>A0A7Y8Y326_9FLAO</name>
<organism evidence="2 3">
    <name type="scientific">Flavobacterium agri</name>
    <dbReference type="NCBI Taxonomy" id="2743471"/>
    <lineage>
        <taxon>Bacteria</taxon>
        <taxon>Pseudomonadati</taxon>
        <taxon>Bacteroidota</taxon>
        <taxon>Flavobacteriia</taxon>
        <taxon>Flavobacteriales</taxon>
        <taxon>Flavobacteriaceae</taxon>
        <taxon>Flavobacterium</taxon>
    </lineage>
</organism>
<dbReference type="InterPro" id="IPR009078">
    <property type="entry name" value="Ferritin-like_SF"/>
</dbReference>
<dbReference type="InterPro" id="IPR012347">
    <property type="entry name" value="Ferritin-like"/>
</dbReference>
<dbReference type="Proteomes" id="UP000535020">
    <property type="component" value="Unassembled WGS sequence"/>
</dbReference>
<dbReference type="AlphaFoldDB" id="A0A7Y8Y326"/>
<evidence type="ECO:0000313" key="2">
    <source>
        <dbReference type="EMBL" id="NYA71592.1"/>
    </source>
</evidence>
<keyword evidence="3" id="KW-1185">Reference proteome</keyword>
<sequence>MENRVITKDENPTLTSRRNFLKISGLTLAGTGLLLAGCNNDDDNSGGSSNQLPGIRNGVFDLGGGDFGVLTYAYALEQLEADFYTKVVNDAAFSSFSEQAKDILSDLQKHEVIHREFFKAALTDALPNPTTQLLPALAFTYPGVNFSSQSSVIDTAIALEDTGVSAYNGAGKLITNPDYLVIAGQIVSVEARHASAVRDLRNPGSTDFANTADANGLDPAKKPSEIAPVAQQFITTQFTATYLP</sequence>
<dbReference type="RefSeq" id="WP_176006388.1">
    <property type="nucleotide sequence ID" value="NZ_JABWMI010000011.1"/>
</dbReference>
<dbReference type="EMBL" id="JACBJI010000004">
    <property type="protein sequence ID" value="NYA71592.1"/>
    <property type="molecule type" value="Genomic_DNA"/>
</dbReference>
<dbReference type="Gene3D" id="1.20.1260.10">
    <property type="match status" value="1"/>
</dbReference>
<dbReference type="Pfam" id="PF13668">
    <property type="entry name" value="Ferritin_2"/>
    <property type="match status" value="1"/>
</dbReference>
<reference evidence="2 3" key="1">
    <citation type="submission" date="2020-07" db="EMBL/GenBank/DDBJ databases">
        <authorList>
            <person name="Sun Q."/>
        </authorList>
    </citation>
    <scope>NUCLEOTIDE SEQUENCE [LARGE SCALE GENOMIC DNA]</scope>
    <source>
        <strain evidence="2 3">MAH-1</strain>
    </source>
</reference>
<protein>
    <submittedName>
        <fullName evidence="2">Ferritin-like domain-containing protein</fullName>
    </submittedName>
</protein>
<evidence type="ECO:0000313" key="3">
    <source>
        <dbReference type="Proteomes" id="UP000535020"/>
    </source>
</evidence>
<evidence type="ECO:0000256" key="1">
    <source>
        <dbReference type="SAM" id="MobiDB-lite"/>
    </source>
</evidence>
<accession>A0A7Y8Y326</accession>
<feature type="compositionally biased region" description="Polar residues" evidence="1">
    <location>
        <begin position="203"/>
        <end position="213"/>
    </location>
</feature>